<dbReference type="PANTHER" id="PTHR11439">
    <property type="entry name" value="GAG-POL-RELATED RETROTRANSPOSON"/>
    <property type="match status" value="1"/>
</dbReference>
<feature type="domain" description="Reverse transcriptase Ty1/copia-type" evidence="1">
    <location>
        <begin position="1"/>
        <end position="51"/>
    </location>
</feature>
<dbReference type="PANTHER" id="PTHR11439:SF486">
    <property type="entry name" value="RLK (RECEPTOR-LIKE KINASE) PROTEIN, PUTATIVE-RELATED"/>
    <property type="match status" value="1"/>
</dbReference>
<comment type="caution">
    <text evidence="2">The sequence shown here is derived from an EMBL/GenBank/DDBJ whole genome shotgun (WGS) entry which is preliminary data.</text>
</comment>
<protein>
    <recommendedName>
        <fullName evidence="1">Reverse transcriptase Ty1/copia-type domain-containing protein</fullName>
    </recommendedName>
</protein>
<evidence type="ECO:0000313" key="3">
    <source>
        <dbReference type="Proteomes" id="UP000288805"/>
    </source>
</evidence>
<dbReference type="Proteomes" id="UP000288805">
    <property type="component" value="Unassembled WGS sequence"/>
</dbReference>
<proteinExistence type="predicted"/>
<dbReference type="InterPro" id="IPR013103">
    <property type="entry name" value="RVT_2"/>
</dbReference>
<evidence type="ECO:0000313" key="2">
    <source>
        <dbReference type="EMBL" id="RVW26832.1"/>
    </source>
</evidence>
<sequence length="166" mass="19028">MDVKSAFLNEILSEEAYVEQPKGFEDPKFLNYVYWLKKPLYGLKKAPRACELALSFAEEMKIEFKLNIVGELIFFLGLQIRQFKDGIFLSLSKYARKVVNKFDLESSKHYKTLISTTTKLNKDASGKDVEQNLYRSIIGSLLYLTTSRLDISFSVGACARYQANPK</sequence>
<organism evidence="2 3">
    <name type="scientific">Vitis vinifera</name>
    <name type="common">Grape</name>
    <dbReference type="NCBI Taxonomy" id="29760"/>
    <lineage>
        <taxon>Eukaryota</taxon>
        <taxon>Viridiplantae</taxon>
        <taxon>Streptophyta</taxon>
        <taxon>Embryophyta</taxon>
        <taxon>Tracheophyta</taxon>
        <taxon>Spermatophyta</taxon>
        <taxon>Magnoliopsida</taxon>
        <taxon>eudicotyledons</taxon>
        <taxon>Gunneridae</taxon>
        <taxon>Pentapetalae</taxon>
        <taxon>rosids</taxon>
        <taxon>Vitales</taxon>
        <taxon>Vitaceae</taxon>
        <taxon>Viteae</taxon>
        <taxon>Vitis</taxon>
    </lineage>
</organism>
<evidence type="ECO:0000259" key="1">
    <source>
        <dbReference type="Pfam" id="PF07727"/>
    </source>
</evidence>
<name>A0A438CUF9_VITVI</name>
<reference evidence="2 3" key="1">
    <citation type="journal article" date="2018" name="PLoS Genet.">
        <title>Population sequencing reveals clonal diversity and ancestral inbreeding in the grapevine cultivar Chardonnay.</title>
        <authorList>
            <person name="Roach M.J."/>
            <person name="Johnson D.L."/>
            <person name="Bohlmann J."/>
            <person name="van Vuuren H.J."/>
            <person name="Jones S.J."/>
            <person name="Pretorius I.S."/>
            <person name="Schmidt S.A."/>
            <person name="Borneman A.R."/>
        </authorList>
    </citation>
    <scope>NUCLEOTIDE SEQUENCE [LARGE SCALE GENOMIC DNA]</scope>
    <source>
        <strain evidence="3">cv. Chardonnay</strain>
        <tissue evidence="2">Leaf</tissue>
    </source>
</reference>
<gene>
    <name evidence="2" type="ORF">CK203_111495</name>
</gene>
<accession>A0A438CUF9</accession>
<dbReference type="EMBL" id="QGNW01001981">
    <property type="protein sequence ID" value="RVW26832.1"/>
    <property type="molecule type" value="Genomic_DNA"/>
</dbReference>
<dbReference type="AlphaFoldDB" id="A0A438CUF9"/>
<dbReference type="Pfam" id="PF07727">
    <property type="entry name" value="RVT_2"/>
    <property type="match status" value="1"/>
</dbReference>